<evidence type="ECO:0000313" key="3">
    <source>
        <dbReference type="EMBL" id="KAG9331909.1"/>
    </source>
</evidence>
<dbReference type="Gene3D" id="3.40.50.150">
    <property type="entry name" value="Vaccinia Virus protein VP39"/>
    <property type="match status" value="1"/>
</dbReference>
<keyword evidence="4" id="KW-1185">Reference proteome</keyword>
<feature type="domain" description="Methyltransferase type 11" evidence="2">
    <location>
        <begin position="105"/>
        <end position="202"/>
    </location>
</feature>
<reference evidence="3" key="1">
    <citation type="thesis" date="2021" institute="BYU ScholarsArchive" country="Provo, UT, USA">
        <title>Applications of and Algorithms for Genome Assembly and Genomic Analyses with an Emphasis on Marine Teleosts.</title>
        <authorList>
            <person name="Pickett B.D."/>
        </authorList>
    </citation>
    <scope>NUCLEOTIDE SEQUENCE</scope>
    <source>
        <strain evidence="3">HI-2016</strain>
    </source>
</reference>
<dbReference type="Proteomes" id="UP000824540">
    <property type="component" value="Unassembled WGS sequence"/>
</dbReference>
<evidence type="ECO:0000256" key="1">
    <source>
        <dbReference type="SAM" id="Phobius"/>
    </source>
</evidence>
<proteinExistence type="predicted"/>
<feature type="transmembrane region" description="Helical" evidence="1">
    <location>
        <begin position="20"/>
        <end position="43"/>
    </location>
</feature>
<accession>A0A8T2MU68</accession>
<dbReference type="PROSITE" id="PS51257">
    <property type="entry name" value="PROKAR_LIPOPROTEIN"/>
    <property type="match status" value="1"/>
</dbReference>
<dbReference type="OrthoDB" id="416496at2759"/>
<keyword evidence="1" id="KW-1133">Transmembrane helix</keyword>
<dbReference type="AlphaFoldDB" id="A0A8T2MU68"/>
<dbReference type="SUPFAM" id="SSF53335">
    <property type="entry name" value="S-adenosyl-L-methionine-dependent methyltransferases"/>
    <property type="match status" value="1"/>
</dbReference>
<dbReference type="Pfam" id="PF08241">
    <property type="entry name" value="Methyltransf_11"/>
    <property type="match status" value="1"/>
</dbReference>
<organism evidence="3 4">
    <name type="scientific">Albula glossodonta</name>
    <name type="common">roundjaw bonefish</name>
    <dbReference type="NCBI Taxonomy" id="121402"/>
    <lineage>
        <taxon>Eukaryota</taxon>
        <taxon>Metazoa</taxon>
        <taxon>Chordata</taxon>
        <taxon>Craniata</taxon>
        <taxon>Vertebrata</taxon>
        <taxon>Euteleostomi</taxon>
        <taxon>Actinopterygii</taxon>
        <taxon>Neopterygii</taxon>
        <taxon>Teleostei</taxon>
        <taxon>Albuliformes</taxon>
        <taxon>Albulidae</taxon>
        <taxon>Albula</taxon>
    </lineage>
</organism>
<evidence type="ECO:0000259" key="2">
    <source>
        <dbReference type="Pfam" id="PF08241"/>
    </source>
</evidence>
<dbReference type="InterPro" id="IPR013216">
    <property type="entry name" value="Methyltransf_11"/>
</dbReference>
<dbReference type="InterPro" id="IPR052356">
    <property type="entry name" value="Thiol_S-MT"/>
</dbReference>
<dbReference type="PANTHER" id="PTHR45036">
    <property type="entry name" value="METHYLTRANSFERASE LIKE 7B"/>
    <property type="match status" value="1"/>
</dbReference>
<keyword evidence="1" id="KW-0472">Membrane</keyword>
<gene>
    <name evidence="3" type="ORF">JZ751_016597</name>
</gene>
<dbReference type="InterPro" id="IPR029063">
    <property type="entry name" value="SAM-dependent_MTases_sf"/>
</dbReference>
<protein>
    <recommendedName>
        <fullName evidence="2">Methyltransferase type 11 domain-containing protein</fullName>
    </recommendedName>
</protein>
<dbReference type="CDD" id="cd02440">
    <property type="entry name" value="AdoMet_MTases"/>
    <property type="match status" value="1"/>
</dbReference>
<dbReference type="GO" id="GO:0008757">
    <property type="term" value="F:S-adenosylmethionine-dependent methyltransferase activity"/>
    <property type="evidence" value="ECO:0007669"/>
    <property type="project" value="InterPro"/>
</dbReference>
<sequence length="275" mass="31513">MIGWQSRIHPPSVLYIWNLRSWNIVVFSNAAMSACMCFCTLIFKILTLPLQLLEVVGIYSLYKRVFPFMVYKITVTYNKKMHEKKKELFSNLSEFAGADGSLRILEIGCGSGANFQYYPSGCKVICTDPNPHFQRYLQKSLDANDQLEFEKFVVASAEDLGTVSDNSVDVVVSTLVLCSVNDSKKVLEEAHRILRPGGALYFMEHVVSDPSSWTYFFQHVLQPMWYYFGDGCEVTRATWKDLEASKFSDLRLRHIEAPLIFMIRPHIVGYAIKQK</sequence>
<keyword evidence="1" id="KW-0812">Transmembrane</keyword>
<evidence type="ECO:0000313" key="4">
    <source>
        <dbReference type="Proteomes" id="UP000824540"/>
    </source>
</evidence>
<dbReference type="EMBL" id="JAFBMS010000276">
    <property type="protein sequence ID" value="KAG9331909.1"/>
    <property type="molecule type" value="Genomic_DNA"/>
</dbReference>
<name>A0A8T2MU68_9TELE</name>
<dbReference type="PANTHER" id="PTHR45036:SF1">
    <property type="entry name" value="METHYLTRANSFERASE LIKE 7A"/>
    <property type="match status" value="1"/>
</dbReference>
<comment type="caution">
    <text evidence="3">The sequence shown here is derived from an EMBL/GenBank/DDBJ whole genome shotgun (WGS) entry which is preliminary data.</text>
</comment>